<keyword evidence="4" id="KW-1185">Reference proteome</keyword>
<dbReference type="RefSeq" id="WP_152513202.1">
    <property type="nucleotide sequence ID" value="NZ_JAGGLL010000005.1"/>
</dbReference>
<reference evidence="3 4" key="1">
    <citation type="submission" date="2021-03" db="EMBL/GenBank/DDBJ databases">
        <title>Genomic Encyclopedia of Type Strains, Phase IV (KMG-IV): sequencing the most valuable type-strain genomes for metagenomic binning, comparative biology and taxonomic classification.</title>
        <authorList>
            <person name="Goeker M."/>
        </authorList>
    </citation>
    <scope>NUCLEOTIDE SEQUENCE [LARGE SCALE GENOMIC DNA]</scope>
    <source>
        <strain evidence="3 4">DSM 28650</strain>
    </source>
</reference>
<keyword evidence="2" id="KW-0812">Transmembrane</keyword>
<evidence type="ECO:0000256" key="1">
    <source>
        <dbReference type="SAM" id="Coils"/>
    </source>
</evidence>
<evidence type="ECO:0000256" key="2">
    <source>
        <dbReference type="SAM" id="Phobius"/>
    </source>
</evidence>
<keyword evidence="2" id="KW-0472">Membrane</keyword>
<organism evidence="3 4">
    <name type="scientific">Clostridium punense</name>
    <dbReference type="NCBI Taxonomy" id="1054297"/>
    <lineage>
        <taxon>Bacteria</taxon>
        <taxon>Bacillati</taxon>
        <taxon>Bacillota</taxon>
        <taxon>Clostridia</taxon>
        <taxon>Eubacteriales</taxon>
        <taxon>Clostridiaceae</taxon>
        <taxon>Clostridium</taxon>
    </lineage>
</organism>
<name>A0ABS4K093_9CLOT</name>
<protein>
    <submittedName>
        <fullName evidence="3">Tetratricopeptide (TPR) repeat protein</fullName>
    </submittedName>
</protein>
<evidence type="ECO:0000313" key="3">
    <source>
        <dbReference type="EMBL" id="MBP2021200.1"/>
    </source>
</evidence>
<feature type="coiled-coil region" evidence="1">
    <location>
        <begin position="175"/>
        <end position="202"/>
    </location>
</feature>
<dbReference type="SUPFAM" id="SSF48452">
    <property type="entry name" value="TPR-like"/>
    <property type="match status" value="1"/>
</dbReference>
<keyword evidence="1" id="KW-0175">Coiled coil</keyword>
<keyword evidence="2" id="KW-1133">Transmembrane helix</keyword>
<accession>A0ABS4K093</accession>
<dbReference type="EMBL" id="JAGGLL010000005">
    <property type="protein sequence ID" value="MBP2021200.1"/>
    <property type="molecule type" value="Genomic_DNA"/>
</dbReference>
<proteinExistence type="predicted"/>
<dbReference type="InterPro" id="IPR011990">
    <property type="entry name" value="TPR-like_helical_dom_sf"/>
</dbReference>
<feature type="transmembrane region" description="Helical" evidence="2">
    <location>
        <begin position="6"/>
        <end position="26"/>
    </location>
</feature>
<comment type="caution">
    <text evidence="3">The sequence shown here is derived from an EMBL/GenBank/DDBJ whole genome shotgun (WGS) entry which is preliminary data.</text>
</comment>
<dbReference type="Proteomes" id="UP001519308">
    <property type="component" value="Unassembled WGS sequence"/>
</dbReference>
<sequence length="291" mass="32901">MKNKKIIIGIIVLILVIVVPTGFVVVKNFKQDKSYKEYVEKANTLVEEKKYDEAMEVLQKGKDIKSTDEINNKITLVQSYIDQMKLYQEATALVEAGKYDAAIDELNKVDSAAVGLKEQVEEKIKFCKSEIVKDKSKAVEQLLSENKFEDAYALINDKVVTNYISDSAIVLKSQIDKAKSSYEAEQERIKAEEAKKVEEERKKKESAPLTYAEAAKLAAEIYLSKTSKVSNISTWDKPTDKKVIEGKEGYMIQLFQKMSDHTATVAWYFVDINTKKVYSTLAGVPPLELLN</sequence>
<gene>
    <name evidence="3" type="ORF">J2Z44_000987</name>
</gene>
<evidence type="ECO:0000313" key="4">
    <source>
        <dbReference type="Proteomes" id="UP001519308"/>
    </source>
</evidence>